<evidence type="ECO:0000313" key="2">
    <source>
        <dbReference type="EMBL" id="PIK34365.1"/>
    </source>
</evidence>
<sequence length="297" mass="33313">MSSPVCSEYNIALQDFNHHAFTTSEQHKDSTEARMTRDHSDLRKLKERVQTYNPFSADDESFRNIVTGVEATQNVNVDDLFVVGQRMVDKLVGQLAFTWSFKRKDKAKTLGDASAVKISTEESIDPALLFQRLIVISRAGDLSLGDVLEFELSPFPPSLFEASGVFRKPDKAQLARAIEELANKQSETAITSDIPKTESYVLDGGSLIHRVPWDKGTTYDTIANCYADFALRNYDTATVVFDGYQETPSTKDSTHERRQHRQHPLVSVTPGAVFRGTKDEFLSRGSNKQALINMIKQ</sequence>
<dbReference type="OrthoDB" id="6753017at2759"/>
<proteinExistence type="predicted"/>
<dbReference type="Proteomes" id="UP000230750">
    <property type="component" value="Unassembled WGS sequence"/>
</dbReference>
<name>A0A2G8JF56_STIJA</name>
<accession>A0A2G8JF56</accession>
<reference evidence="2 3" key="1">
    <citation type="journal article" date="2017" name="PLoS Biol.">
        <title>The sea cucumber genome provides insights into morphological evolution and visceral regeneration.</title>
        <authorList>
            <person name="Zhang X."/>
            <person name="Sun L."/>
            <person name="Yuan J."/>
            <person name="Sun Y."/>
            <person name="Gao Y."/>
            <person name="Zhang L."/>
            <person name="Li S."/>
            <person name="Dai H."/>
            <person name="Hamel J.F."/>
            <person name="Liu C."/>
            <person name="Yu Y."/>
            <person name="Liu S."/>
            <person name="Lin W."/>
            <person name="Guo K."/>
            <person name="Jin S."/>
            <person name="Xu P."/>
            <person name="Storey K.B."/>
            <person name="Huan P."/>
            <person name="Zhang T."/>
            <person name="Zhou Y."/>
            <person name="Zhang J."/>
            <person name="Lin C."/>
            <person name="Li X."/>
            <person name="Xing L."/>
            <person name="Huo D."/>
            <person name="Sun M."/>
            <person name="Wang L."/>
            <person name="Mercier A."/>
            <person name="Li F."/>
            <person name="Yang H."/>
            <person name="Xiang J."/>
        </authorList>
    </citation>
    <scope>NUCLEOTIDE SEQUENCE [LARGE SCALE GENOMIC DNA]</scope>
    <source>
        <strain evidence="2">Shaxun</strain>
        <tissue evidence="2">Muscle</tissue>
    </source>
</reference>
<evidence type="ECO:0000313" key="3">
    <source>
        <dbReference type="Proteomes" id="UP000230750"/>
    </source>
</evidence>
<dbReference type="AlphaFoldDB" id="A0A2G8JF56"/>
<dbReference type="EMBL" id="MRZV01002200">
    <property type="protein sequence ID" value="PIK34365.1"/>
    <property type="molecule type" value="Genomic_DNA"/>
</dbReference>
<organism evidence="2 3">
    <name type="scientific">Stichopus japonicus</name>
    <name type="common">Sea cucumber</name>
    <dbReference type="NCBI Taxonomy" id="307972"/>
    <lineage>
        <taxon>Eukaryota</taxon>
        <taxon>Metazoa</taxon>
        <taxon>Echinodermata</taxon>
        <taxon>Eleutherozoa</taxon>
        <taxon>Echinozoa</taxon>
        <taxon>Holothuroidea</taxon>
        <taxon>Aspidochirotacea</taxon>
        <taxon>Aspidochirotida</taxon>
        <taxon>Stichopodidae</taxon>
        <taxon>Apostichopus</taxon>
    </lineage>
</organism>
<protein>
    <submittedName>
        <fullName evidence="2">Uncharacterized protein</fullName>
    </submittedName>
</protein>
<evidence type="ECO:0000256" key="1">
    <source>
        <dbReference type="SAM" id="MobiDB-lite"/>
    </source>
</evidence>
<comment type="caution">
    <text evidence="2">The sequence shown here is derived from an EMBL/GenBank/DDBJ whole genome shotgun (WGS) entry which is preliminary data.</text>
</comment>
<gene>
    <name evidence="2" type="ORF">BSL78_28813</name>
</gene>
<dbReference type="PANTHER" id="PTHR46704:SF1">
    <property type="entry name" value="TELOMERE LENGTH REGULATION PROTEIN TEL2 HOMOLOG"/>
    <property type="match status" value="1"/>
</dbReference>
<dbReference type="PANTHER" id="PTHR46704">
    <property type="entry name" value="CXC DOMAIN-CONTAINING PROTEIN-RELATED"/>
    <property type="match status" value="1"/>
</dbReference>
<keyword evidence="3" id="KW-1185">Reference proteome</keyword>
<feature type="region of interest" description="Disordered" evidence="1">
    <location>
        <begin position="246"/>
        <end position="267"/>
    </location>
</feature>